<dbReference type="InterPro" id="IPR049552">
    <property type="entry name" value="PKS_DH_N"/>
</dbReference>
<dbReference type="PROSITE" id="PS00606">
    <property type="entry name" value="KS3_1"/>
    <property type="match status" value="2"/>
</dbReference>
<dbReference type="SMART" id="SM00823">
    <property type="entry name" value="PKS_PP"/>
    <property type="match status" value="2"/>
</dbReference>
<comment type="cofactor">
    <cofactor evidence="1">
        <name>pantetheine 4'-phosphate</name>
        <dbReference type="ChEBI" id="CHEBI:47942"/>
    </cofactor>
</comment>
<dbReference type="InterPro" id="IPR020806">
    <property type="entry name" value="PKS_PP-bd"/>
</dbReference>
<dbReference type="InterPro" id="IPR016036">
    <property type="entry name" value="Malonyl_transacylase_ACP-bd"/>
</dbReference>
<dbReference type="InterPro" id="IPR032821">
    <property type="entry name" value="PKS_assoc"/>
</dbReference>
<gene>
    <name evidence="14" type="ORF">SGFS_005390</name>
</gene>
<dbReference type="Gene3D" id="3.40.366.10">
    <property type="entry name" value="Malonyl-Coenzyme A Acyl Carrier Protein, domain 2"/>
    <property type="match status" value="2"/>
</dbReference>
<dbReference type="PROSITE" id="PS50075">
    <property type="entry name" value="CARRIER"/>
    <property type="match status" value="2"/>
</dbReference>
<keyword evidence="7" id="KW-0511">Multifunctional enzyme</keyword>
<evidence type="ECO:0000256" key="7">
    <source>
        <dbReference type="ARBA" id="ARBA00023268"/>
    </source>
</evidence>
<dbReference type="SUPFAM" id="SSF55048">
    <property type="entry name" value="Probable ACP-binding domain of malonyl-CoA ACP transacylase"/>
    <property type="match status" value="2"/>
</dbReference>
<feature type="domain" description="Ketosynthase family 3 (KS3)" evidence="12">
    <location>
        <begin position="1749"/>
        <end position="2174"/>
    </location>
</feature>
<dbReference type="InterPro" id="IPR016035">
    <property type="entry name" value="Acyl_Trfase/lysoPLipase"/>
</dbReference>
<evidence type="ECO:0000256" key="3">
    <source>
        <dbReference type="ARBA" id="ARBA00022450"/>
    </source>
</evidence>
<dbReference type="Pfam" id="PF14765">
    <property type="entry name" value="PS-DH"/>
    <property type="match status" value="2"/>
</dbReference>
<evidence type="ECO:0000313" key="14">
    <source>
        <dbReference type="EMBL" id="BBC29248.1"/>
    </source>
</evidence>
<dbReference type="InterPro" id="IPR036736">
    <property type="entry name" value="ACP-like_sf"/>
</dbReference>
<dbReference type="InterPro" id="IPR013968">
    <property type="entry name" value="PKS_KR"/>
</dbReference>
<dbReference type="InterPro" id="IPR020802">
    <property type="entry name" value="TesA-like"/>
</dbReference>
<feature type="domain" description="PKS/mFAS DH" evidence="13">
    <location>
        <begin position="944"/>
        <end position="1222"/>
    </location>
</feature>
<evidence type="ECO:0000256" key="4">
    <source>
        <dbReference type="ARBA" id="ARBA00022553"/>
    </source>
</evidence>
<dbReference type="EMBL" id="AP018448">
    <property type="protein sequence ID" value="BBC29248.1"/>
    <property type="molecule type" value="Genomic_DNA"/>
</dbReference>
<evidence type="ECO:0000256" key="6">
    <source>
        <dbReference type="ARBA" id="ARBA00023194"/>
    </source>
</evidence>
<feature type="active site" description="Proton acceptor; for dehydratase activity" evidence="9">
    <location>
        <position position="2688"/>
    </location>
</feature>
<comment type="pathway">
    <text evidence="2">Antibiotic biosynthesis.</text>
</comment>
<dbReference type="Pfam" id="PF02801">
    <property type="entry name" value="Ketoacyl-synt_C"/>
    <property type="match status" value="2"/>
</dbReference>
<feature type="region of interest" description="Disordered" evidence="10">
    <location>
        <begin position="462"/>
        <end position="496"/>
    </location>
</feature>
<dbReference type="InterPro" id="IPR036299">
    <property type="entry name" value="Polyketide_synth_docking_sf"/>
</dbReference>
<evidence type="ECO:0000259" key="11">
    <source>
        <dbReference type="PROSITE" id="PS50075"/>
    </source>
</evidence>
<keyword evidence="4" id="KW-0597">Phosphoprotein</keyword>
<dbReference type="InterPro" id="IPR014031">
    <property type="entry name" value="Ketoacyl_synth_C"/>
</dbReference>
<dbReference type="InterPro" id="IPR015083">
    <property type="entry name" value="NorB/c/GfsB-D-like_docking"/>
</dbReference>
<dbReference type="Pfam" id="PF00975">
    <property type="entry name" value="Thioesterase"/>
    <property type="match status" value="1"/>
</dbReference>
<feature type="region of interest" description="N-terminal hotdog fold" evidence="9">
    <location>
        <begin position="2656"/>
        <end position="2781"/>
    </location>
</feature>
<dbReference type="Gene3D" id="3.40.47.10">
    <property type="match status" value="2"/>
</dbReference>
<dbReference type="InterPro" id="IPR036291">
    <property type="entry name" value="NAD(P)-bd_dom_sf"/>
</dbReference>
<dbReference type="SUPFAM" id="SSF47336">
    <property type="entry name" value="ACP-like"/>
    <property type="match status" value="1"/>
</dbReference>
<dbReference type="SMART" id="SM00824">
    <property type="entry name" value="PKS_TE"/>
    <property type="match status" value="1"/>
</dbReference>
<evidence type="ECO:0000256" key="8">
    <source>
        <dbReference type="ARBA" id="ARBA00023315"/>
    </source>
</evidence>
<feature type="active site" description="Proton acceptor; for dehydratase activity" evidence="9">
    <location>
        <position position="976"/>
    </location>
</feature>
<dbReference type="Pfam" id="PF00550">
    <property type="entry name" value="PP-binding"/>
    <property type="match status" value="2"/>
</dbReference>
<feature type="region of interest" description="C-terminal hotdog fold" evidence="9">
    <location>
        <begin position="1081"/>
        <end position="1222"/>
    </location>
</feature>
<evidence type="ECO:0000259" key="12">
    <source>
        <dbReference type="PROSITE" id="PS52004"/>
    </source>
</evidence>
<dbReference type="Pfam" id="PF22953">
    <property type="entry name" value="SpnB_Rossmann"/>
    <property type="match status" value="2"/>
</dbReference>
<dbReference type="SUPFAM" id="SSF53474">
    <property type="entry name" value="alpha/beta-Hydrolases"/>
    <property type="match status" value="1"/>
</dbReference>
<dbReference type="InterPro" id="IPR055123">
    <property type="entry name" value="SpnB-like_Rossmann"/>
</dbReference>
<evidence type="ECO:0000256" key="2">
    <source>
        <dbReference type="ARBA" id="ARBA00004792"/>
    </source>
</evidence>
<dbReference type="PANTHER" id="PTHR43775">
    <property type="entry name" value="FATTY ACID SYNTHASE"/>
    <property type="match status" value="1"/>
</dbReference>
<dbReference type="InterPro" id="IPR014043">
    <property type="entry name" value="Acyl_transferase_dom"/>
</dbReference>
<dbReference type="CDD" id="cd08956">
    <property type="entry name" value="KR_3_FAS_SDR_x"/>
    <property type="match status" value="2"/>
</dbReference>
<dbReference type="InterPro" id="IPR050091">
    <property type="entry name" value="PKS_NRPS_Biosynth_Enz"/>
</dbReference>
<dbReference type="SUPFAM" id="SSF53901">
    <property type="entry name" value="Thiolase-like"/>
    <property type="match status" value="2"/>
</dbReference>
<name>A0ABN5V8N2_9ACTN</name>
<dbReference type="SUPFAM" id="SSF51735">
    <property type="entry name" value="NAD(P)-binding Rossmann-fold domains"/>
    <property type="match status" value="4"/>
</dbReference>
<dbReference type="PANTHER" id="PTHR43775:SF51">
    <property type="entry name" value="INACTIVE PHENOLPHTHIOCEROL SYNTHESIS POLYKETIDE SYNTHASE TYPE I PKS1-RELATED"/>
    <property type="match status" value="1"/>
</dbReference>
<dbReference type="SMART" id="SM00822">
    <property type="entry name" value="PKS_KR"/>
    <property type="match status" value="2"/>
</dbReference>
<dbReference type="Gene3D" id="3.40.50.1820">
    <property type="entry name" value="alpha/beta hydrolase"/>
    <property type="match status" value="1"/>
</dbReference>
<evidence type="ECO:0000256" key="10">
    <source>
        <dbReference type="SAM" id="MobiDB-lite"/>
    </source>
</evidence>
<feature type="active site" description="Proton donor; for dehydratase activity" evidence="9">
    <location>
        <position position="1142"/>
    </location>
</feature>
<dbReference type="Gene3D" id="3.10.129.110">
    <property type="entry name" value="Polyketide synthase dehydratase"/>
    <property type="match status" value="2"/>
</dbReference>
<dbReference type="InterPro" id="IPR001227">
    <property type="entry name" value="Ac_transferase_dom_sf"/>
</dbReference>
<dbReference type="InterPro" id="IPR018201">
    <property type="entry name" value="Ketoacyl_synth_AS"/>
</dbReference>
<dbReference type="PROSITE" id="PS52004">
    <property type="entry name" value="KS3_2"/>
    <property type="match status" value="2"/>
</dbReference>
<dbReference type="Gene3D" id="1.10.1200.10">
    <property type="entry name" value="ACP-like"/>
    <property type="match status" value="2"/>
</dbReference>
<dbReference type="SMART" id="SM00825">
    <property type="entry name" value="PKS_KS"/>
    <property type="match status" value="2"/>
</dbReference>
<dbReference type="InterPro" id="IPR009081">
    <property type="entry name" value="PP-bd_ACP"/>
</dbReference>
<dbReference type="Pfam" id="PF08990">
    <property type="entry name" value="Docking"/>
    <property type="match status" value="1"/>
</dbReference>
<dbReference type="InterPro" id="IPR057326">
    <property type="entry name" value="KR_dom"/>
</dbReference>
<dbReference type="InterPro" id="IPR020841">
    <property type="entry name" value="PKS_Beta-ketoAc_synthase_dom"/>
</dbReference>
<accession>A0ABN5V8N2</accession>
<feature type="domain" description="PKS/mFAS DH" evidence="13">
    <location>
        <begin position="2656"/>
        <end position="2936"/>
    </location>
</feature>
<protein>
    <submittedName>
        <fullName evidence="14">Polyketide synthase</fullName>
    </submittedName>
</protein>
<dbReference type="Pfam" id="PF00698">
    <property type="entry name" value="Acyl_transf_1"/>
    <property type="match status" value="2"/>
</dbReference>
<dbReference type="PROSITE" id="PS52019">
    <property type="entry name" value="PKS_MFAS_DH"/>
    <property type="match status" value="2"/>
</dbReference>
<keyword evidence="6" id="KW-0045">Antibiotic biosynthesis</keyword>
<dbReference type="InterPro" id="IPR006162">
    <property type="entry name" value="Ppantetheine_attach_site"/>
</dbReference>
<feature type="region of interest" description="N-terminal hotdog fold" evidence="9">
    <location>
        <begin position="944"/>
        <end position="1069"/>
    </location>
</feature>
<evidence type="ECO:0000256" key="9">
    <source>
        <dbReference type="PROSITE-ProRule" id="PRU01363"/>
    </source>
</evidence>
<proteinExistence type="predicted"/>
<feature type="domain" description="Carrier" evidence="11">
    <location>
        <begin position="1652"/>
        <end position="1730"/>
    </location>
</feature>
<dbReference type="Pfam" id="PF00109">
    <property type="entry name" value="ketoacyl-synt"/>
    <property type="match status" value="2"/>
</dbReference>
<dbReference type="Pfam" id="PF08659">
    <property type="entry name" value="KR"/>
    <property type="match status" value="2"/>
</dbReference>
<dbReference type="InterPro" id="IPR049900">
    <property type="entry name" value="PKS_mFAS_DH"/>
</dbReference>
<keyword evidence="8" id="KW-0012">Acyltransferase</keyword>
<feature type="domain" description="Carrier" evidence="11">
    <location>
        <begin position="3419"/>
        <end position="3494"/>
    </location>
</feature>
<evidence type="ECO:0000313" key="15">
    <source>
        <dbReference type="Proteomes" id="UP001321542"/>
    </source>
</evidence>
<reference evidence="14 15" key="1">
    <citation type="journal article" date="2010" name="ChemBioChem">
        <title>Cloning and characterization of the biosynthetic gene cluster of 16-membered macrolide antibiotic FD-891: involvement of a dual functional cytochrome P450 monooxygenase catalyzing epoxidation and hydroxylation.</title>
        <authorList>
            <person name="Kudo F."/>
            <person name="Motegi A."/>
            <person name="Mizoue K."/>
            <person name="Eguchi T."/>
        </authorList>
    </citation>
    <scope>NUCLEOTIDE SEQUENCE [LARGE SCALE GENOMIC DNA]</scope>
    <source>
        <strain evidence="14 15">A-8890</strain>
    </source>
</reference>
<dbReference type="InterPro" id="IPR001031">
    <property type="entry name" value="Thioesterase"/>
</dbReference>
<dbReference type="InterPro" id="IPR014030">
    <property type="entry name" value="Ketoacyl_synth_N"/>
</dbReference>
<dbReference type="Gene3D" id="3.30.70.3290">
    <property type="match status" value="2"/>
</dbReference>
<keyword evidence="15" id="KW-1185">Reference proteome</keyword>
<evidence type="ECO:0000259" key="13">
    <source>
        <dbReference type="PROSITE" id="PS52019"/>
    </source>
</evidence>
<dbReference type="Pfam" id="PF16197">
    <property type="entry name" value="KAsynt_C_assoc"/>
    <property type="match status" value="2"/>
</dbReference>
<dbReference type="PROSITE" id="PS00012">
    <property type="entry name" value="PHOSPHOPANTETHEINE"/>
    <property type="match status" value="2"/>
</dbReference>
<dbReference type="Gene3D" id="3.40.50.720">
    <property type="entry name" value="NAD(P)-binding Rossmann-like Domain"/>
    <property type="match status" value="2"/>
</dbReference>
<feature type="region of interest" description="C-terminal hotdog fold" evidence="9">
    <location>
        <begin position="2794"/>
        <end position="2936"/>
    </location>
</feature>
<reference evidence="14 15" key="2">
    <citation type="journal article" date="2023" name="ChemBioChem">
        <title>Acyltransferase Domain Exchange between Two Independent Type I Polyketide Synthases in the Same Producer Strain of Macrolide Antibiotics.</title>
        <authorList>
            <person name="Kudo F."/>
            <person name="Kishikawa K."/>
            <person name="Tsuboi K."/>
            <person name="Kido T."/>
            <person name="Usui T."/>
            <person name="Hashimoto J."/>
            <person name="Shin-Ya K."/>
            <person name="Miyanaga A."/>
            <person name="Eguchi T."/>
        </authorList>
    </citation>
    <scope>NUCLEOTIDE SEQUENCE [LARGE SCALE GENOMIC DNA]</scope>
    <source>
        <strain evidence="14 15">A-8890</strain>
    </source>
</reference>
<dbReference type="InterPro" id="IPR029058">
    <property type="entry name" value="AB_hydrolase_fold"/>
</dbReference>
<sequence>MTNEDKLRDYLNRVMGELRQSRARLSESEARDHEPIAIIGMSCRFPDGVRSPEDLWRVLVDERHCLTDFPADRGWDLDALYHPDPGHSGTSYTRKGGFLHEAAGFDPEFFGISPREALAMDPQQRLLLETSWEVWERAGLDPAAMRGSRTGVFIGSNDLDYATRLRSVPDGVEGYLATGNLASVLSGRLSYTFGLEGPAVTVDTACSSSLVAMHLAAKALRSDECSLAMVGGVSVMAAPGTFLEFSRQRGLAQDGLCKAFADAADGTGMAEGVGVLLLERLSDARRNGHEVLAVLRGSAVNQDGASNGLTAPNGPSQEQVIRQALDNARLTPDSVDVVEAHGTGTRLGDPIEAEALLATYGQDRPEERPLWLGSVKSNIGHTQAAAGVAGVIKMVMALRQETLPATLHVDRPSTQVDWSSGAVSLLTEARPWARNGRPRRAGVSSFGVSGTNAHAILEEAPAATGNPTEADTDQEPAASASPDRTTTLPAVPWPLSGHTPEALRAQARRLHDTLTTVADGEPQPSPLDLGWSLATTRSTHRHRAVVVGADLPHLLQGVDALASGTPAPHLVRGVAGDTRTAFVFPGQGSQWAGMARELADSSPVFAERLRACEEALAPHVDWSLREVLDGSDLEKADVVQPVLWAVMVSLAALWESHGVRPDAVVGHSQGEIAAACVADALSLEDGARVVALRSRALGVLAGRGGMASLALSAEETTARLAAYKDRLSIAAVNGPHSTVVSGDVEPLHELVAACEADGVRARIVPVDYASHSAHVEEIHDTLLELLAPVTPRPSRVPFFSTVTGEWIDTTVMDAAYWYRNLRRTVQFDVATRTLIAEGFGLLIEASPHPVLAIGMQESVEAAAANCAVLGTLRRGEGGLDRYLLSLGEAHAHGADVDWPAVFAGTGAERVELPTYAFQRRRFWLDGGRDGAGGVASAGLASAGHPLFGAVVEVAGGDRTLLSGRLSVLSHPWLADHSVRGVVLVPGAAFVELALCAGERVGCGAVEELTLQAPLVLPVEGAVQVQFAVEAPDERGHRAFTVYGRSDEAAEPDAWQEYASGVLELEARPEPEGLAQWPPADAEVVPVEGLYDLLGGLGYEYGPAFQGLRRVWRRGEELFAEVSLAEELDGQADQFGIHPALLDGALQTSAVALLQHGGEAAEVRLPFAWRGVSLFATGASAARVRLSPAGQDAVSVLVADQDGVPVARVEGLVSRPVAEEQLGAGGGVGRDSLFGVEWVPFAGGDSDALAADVLEVHRFDGLVQDPQGVREAIERALGLIQGWLARERPRGSRLVVVTRGAVGGEVSDLAGAAVWGLVRSAQSEHPGQFVLVDTDGDALAGLPADEPHVMVREGQVLVPRLARVVPATEGGAGGVVWDPEKSLLVTGASGVLAGLVVRHAVAEWAVRHVVLVSRSGADGLAQELAEAGVSVQQARCDVADREAVAAVLAGIPAEHRLGGVIHTAGVLDDGVIESLTPERLEPVLRPKVDGAWWLHELTADVDLSVFAVFSSAAGVFGAAGQGNYAAANAFLDALALYRHREGLPATSLSWGLWAERSGLTGRLAESDLGRLSRQGVLPLSSEQGVALLDAVLATGRPWLVPARLDLGILRTSDQPVPPLLRGLVRRITRRAVTAGANGADSFVQRIAGLSPAEAERAVLELVCGEAAAVLGYASAGAVAPGQAFRELGFDSLTAVELRNRLNGATGLRLPATLIFDYPTPTALATHIRSSAAGTTTGPTAPVAIAGTAVDEAIAIVGMACRYPGGVASPEDLWRLVADEADAVSRFPQDRGWDLDALFDPERPGGTSLTREGGFLYDADQFDAAFFGISPREALAMDPQQRLLLETSWEALERAGIDPATLRGSATGVFAGVMYHDYGTRVLHVPEEVEGYLGNGNAGSIASGRVAYTFGLEGPAVTVDTACSSSLVTLHLASQALRQGECSLALAGGVTVLATPGVFTEFTRQRGLAEDGRCKAFAAAADGTGWGEGVGMLLLERLSDAERNGHPILAVVRGSAVNQDGASNGLTAPNGPSQQRVIRQALANARLTPADIDLVEAHGTGTRLGDPIEAQALLATYGQDRPEGEPAWLGSVKSNIGHTQAAAGVAGVIKSVMAIRNGVLPASLHVDEPTPEVDWDAGAVELLTEARPWPTTDRPRRAAVSSFGASGTNAHVILEQAADTGPVHAHEGDTTPPSVIAWPISGRDEQALREQAARLGAFVGADASLSAADVGNSLARTRASFEHRAVVVGRDRDELLAGVQALAAGEAAANVVTGRAPAEGAGRVAFVFPGQGSQWIGMGLELAEQSPVFAAALEECGQALAEHVDWDGRSLHEVLRQAEGAPSLERVDVVQPALWAVMVALAAAWRSYGIEPDAVVGHSQGEIAAACVAGVLSVEDGARVVAVRSRAITALAGRGQMVSVPLPEADTVELIRPWADDGQIAVAAVNGPASTVISGDSQAVDALLEKLDAQEIRARRIPVDYASHSPQVALIHDELLRVLDGLTPRAGTVPLFSTVTGQWLGATPMDADYWYRNLRETVRFEAGTRALAAEGWGVFVEASPHPVLTLGIQETLEALDHRGVVTGSLRRQEGGQDRLFVSLAKVHTHGGGPLDRPAFHTGTGAPRVDLPTYAFQRRRYWLEAPAGVPGDLSAAGLQTLEHPLLTGVVDLADEQRTVFTGRLSPATHPWLADHAVFGSVLLPGTGFVELALAAGEHVGHGHLDELTLHAPLFLPEEGAVHLQLVLDGPDTSGRRAVTIHSRAEDEAGGQEWTRHAGGTLAVDADHDTPPALTSWPPADADPVDLTEVYDRFAAAGYAYGPAFQGLRRVWRRDGELFAEVELAGPERDAARRFGVHPALLDAALHPLLLGHGAPQTESEGQGRLPFSWTGVSLRATGATTVRVRLTTDDADTVAVTVTDTAGTPVASVDALVTRPVTAAQFAAGRPSGQSGLFEVEWAPVPTPAAGTASWAVLGGGEVGGVGLGSYDDLAALRRAVDSGAPVPEVVLTFCGGRSETAVVPGTHTATREALALLHEWLADERFAGARLAVVTSGAVAAGPDDEVTDLAAAAVWGLVRSAQSEHPGRFVLLDVDGRAVAGAAVPTALATGEPQVAVRGGELLVPRLARAAKAREVGRDAAGVVWDPEKSLLVTGASGVLAGLTVRHAVSVWGVRHVVLLSRGGADALAQELSEVGVSVRQARCDVADREAVAAVLADIPAAHPLGGVIHTAGVLDDGVIESLTPERLEPVLRPKVDGAWWLHELTAGLDLSVFALFASGAGVFGAAGQGNYAAANAFLDALALHRSRKGLPATALSWGLWAERSGLTGQLTDAELNRMTHHGVLPLSSEQGLALLDSALATDRPWFVPVRIDLGAVRRTGFDHPLLRGLVRVPSRRTVAALDNGTPATDPASLWGRLVALSPAEQEAALLDLVGAQAAAVLGHTDPEQVTTDRPFLDLGFDSLTGVELRNRLTAATGLRLPTTLVFKHRTPAALAAQLRTDLVAVHTDGSGTDTAAPVEAARVPTNGGGTAEAFGELFVEAYRQGRSEEFFRLLRLASEFRPTFDAVRARESVPEPVRLAEGPAEGPDGPMLVCFPSVVGPSGPHQYARFAGPLRDRREVWAVAPPGFVQGELLPKDLATYTDATADAVARRVGETPFVLVGYSSGGWLAHAVASRMEEQGAAPAGVVLLDTYLPEGVVGQLGPELVGGLLERREKFRFDFGDDVWLTAMGGYFRLFDHWRPAAIKAPSLLVRSSEPMPGVPSDTDWRSRWDLPHTAVDVPGNHYTLMEDHAAETARAVRDWVGSLS</sequence>
<dbReference type="CDD" id="cd00833">
    <property type="entry name" value="PKS"/>
    <property type="match status" value="2"/>
</dbReference>
<evidence type="ECO:0000256" key="5">
    <source>
        <dbReference type="ARBA" id="ARBA00022679"/>
    </source>
</evidence>
<keyword evidence="5" id="KW-0808">Transferase</keyword>
<dbReference type="SUPFAM" id="SSF101173">
    <property type="entry name" value="Docking domain B of the erythromycin polyketide synthase (DEBS)"/>
    <property type="match status" value="1"/>
</dbReference>
<dbReference type="InterPro" id="IPR042104">
    <property type="entry name" value="PKS_dehydratase_sf"/>
</dbReference>
<dbReference type="SMART" id="SM00827">
    <property type="entry name" value="PKS_AT"/>
    <property type="match status" value="2"/>
</dbReference>
<dbReference type="SMART" id="SM01294">
    <property type="entry name" value="PKS_PP_betabranch"/>
    <property type="match status" value="2"/>
</dbReference>
<dbReference type="InterPro" id="IPR020807">
    <property type="entry name" value="PKS_DH"/>
</dbReference>
<dbReference type="InterPro" id="IPR049551">
    <property type="entry name" value="PKS_DH_C"/>
</dbReference>
<dbReference type="Proteomes" id="UP001321542">
    <property type="component" value="Chromosome"/>
</dbReference>
<dbReference type="InterPro" id="IPR016039">
    <property type="entry name" value="Thiolase-like"/>
</dbReference>
<feature type="domain" description="Ketosynthase family 3 (KS3)" evidence="12">
    <location>
        <begin position="33"/>
        <end position="459"/>
    </location>
</feature>
<organism evidence="14 15">
    <name type="scientific">Streptomyces graminofaciens</name>
    <dbReference type="NCBI Taxonomy" id="68212"/>
    <lineage>
        <taxon>Bacteria</taxon>
        <taxon>Bacillati</taxon>
        <taxon>Actinomycetota</taxon>
        <taxon>Actinomycetes</taxon>
        <taxon>Kitasatosporales</taxon>
        <taxon>Streptomycetaceae</taxon>
        <taxon>Streptomyces</taxon>
    </lineage>
</organism>
<keyword evidence="3" id="KW-0596">Phosphopantetheine</keyword>
<evidence type="ECO:0000256" key="1">
    <source>
        <dbReference type="ARBA" id="ARBA00001957"/>
    </source>
</evidence>
<feature type="active site" description="Proton donor; for dehydratase activity" evidence="9">
    <location>
        <position position="2855"/>
    </location>
</feature>
<dbReference type="SMART" id="SM00826">
    <property type="entry name" value="PKS_DH"/>
    <property type="match status" value="2"/>
</dbReference>
<dbReference type="SUPFAM" id="SSF52151">
    <property type="entry name" value="FabD/lysophospholipase-like"/>
    <property type="match status" value="2"/>
</dbReference>
<dbReference type="Pfam" id="PF21089">
    <property type="entry name" value="PKS_DH_N"/>
    <property type="match status" value="2"/>
</dbReference>